<evidence type="ECO:0000313" key="1">
    <source>
        <dbReference type="EMBL" id="KAJ9654027.1"/>
    </source>
</evidence>
<dbReference type="Proteomes" id="UP001172386">
    <property type="component" value="Unassembled WGS sequence"/>
</dbReference>
<keyword evidence="2" id="KW-1185">Reference proteome</keyword>
<evidence type="ECO:0000313" key="2">
    <source>
        <dbReference type="Proteomes" id="UP001172386"/>
    </source>
</evidence>
<sequence>MPPGNAETKNASSQDALTVNGKSKVTDDPTALQDDQTTAPVQLASDLTLLVSVTPAPVRDTAPVLEYTDTDSNFGDDIGLGCSCWWARRR</sequence>
<gene>
    <name evidence="1" type="ORF">H2198_006882</name>
</gene>
<name>A0ACC3A263_9EURO</name>
<proteinExistence type="predicted"/>
<protein>
    <submittedName>
        <fullName evidence="1">Uncharacterized protein</fullName>
    </submittedName>
</protein>
<reference evidence="1" key="1">
    <citation type="submission" date="2022-10" db="EMBL/GenBank/DDBJ databases">
        <title>Culturing micro-colonial fungi from biological soil crusts in the Mojave desert and describing Neophaeococcomyces mojavensis, and introducing the new genera and species Taxawa tesnikishii.</title>
        <authorList>
            <person name="Kurbessoian T."/>
            <person name="Stajich J.E."/>
        </authorList>
    </citation>
    <scope>NUCLEOTIDE SEQUENCE</scope>
    <source>
        <strain evidence="1">JES_112</strain>
    </source>
</reference>
<accession>A0ACC3A263</accession>
<dbReference type="EMBL" id="JAPDRQ010000134">
    <property type="protein sequence ID" value="KAJ9654027.1"/>
    <property type="molecule type" value="Genomic_DNA"/>
</dbReference>
<organism evidence="1 2">
    <name type="scientific">Neophaeococcomyces mojaviensis</name>
    <dbReference type="NCBI Taxonomy" id="3383035"/>
    <lineage>
        <taxon>Eukaryota</taxon>
        <taxon>Fungi</taxon>
        <taxon>Dikarya</taxon>
        <taxon>Ascomycota</taxon>
        <taxon>Pezizomycotina</taxon>
        <taxon>Eurotiomycetes</taxon>
        <taxon>Chaetothyriomycetidae</taxon>
        <taxon>Chaetothyriales</taxon>
        <taxon>Chaetothyriales incertae sedis</taxon>
        <taxon>Neophaeococcomyces</taxon>
    </lineage>
</organism>
<comment type="caution">
    <text evidence="1">The sequence shown here is derived from an EMBL/GenBank/DDBJ whole genome shotgun (WGS) entry which is preliminary data.</text>
</comment>